<comment type="subunit">
    <text evidence="2">Monomer.</text>
</comment>
<keyword evidence="3" id="KW-0106">Calcium</keyword>
<dbReference type="InterPro" id="IPR029483">
    <property type="entry name" value="GH97_C"/>
</dbReference>
<proteinExistence type="predicted"/>
<evidence type="ECO:0000256" key="3">
    <source>
        <dbReference type="ARBA" id="ARBA00022837"/>
    </source>
</evidence>
<dbReference type="Pfam" id="PF14508">
    <property type="entry name" value="GH97_N"/>
    <property type="match status" value="1"/>
</dbReference>
<dbReference type="InterPro" id="IPR052720">
    <property type="entry name" value="Glycosyl_hydrolase_97"/>
</dbReference>
<dbReference type="InterPro" id="IPR019563">
    <property type="entry name" value="GH97_catalytic"/>
</dbReference>
<dbReference type="Gene3D" id="3.20.20.70">
    <property type="entry name" value="Aldolase class I"/>
    <property type="match status" value="1"/>
</dbReference>
<sequence>MKNVLLLIVLFLLAGFVEAEELVSPNGMQKLQFEVVDGKPVYQLYYKGKAVIAASSLGLDLKDEADLLNGFEIEKTEQSTFDESWKPVWGEVSEIRNHYNELAVTLRQTETDRLMVVRFRLFDDGLGFRYEFPEQPNLIYFVIKEEKTQFAMTGNHTAWWIPGDYDTQEYSYTKSKLSEIRGLMQQAVTPNASQTPSSPTGVQTALMLKTDDGIYINLHEAALINYACMHLDLDDQNMIFTTHLTPDSRGDKGYMQAPCTSPWRTIIVSDKAGDILLSHITLNLNEPCKIEDTSWIKPMKYIGVWWEMITGKSSWAYADLPSVQLGVTDYSKVSPNGKHAANTAHVKEYIDFAALHGFDGVLVEGWNEGWEDWFGKSKDYVFDFVTPYPDFDLEEIRDYANAKGVQMIMHHETSGSVRNYERHMDQAYQFMVDHGYPAVKSGYVGDIIPRGETHYSQYIVNHYQYAIEKAADYKVMVNAHEAVRPTGICRTWPNLIGNESARGTEYEAFGGNTPDHTTILPFTRQIGGPMDYTPGIFEQDVSKYNPDNNSWVNSTIARQLALYVTMYSPLQMAADLPETYNKYLDAFQFIKDVPVDWDDSKVLEAEPGDFITYARKEKGTDNWFVGRTNDEEARTSSISLDFLPEGAEYVATIYADRKDAHYRNNPKAYQINRYVVTSKTRLDLFCAPGGGYAISLIKADAATDLKGIRKR</sequence>
<accession>A0AA41Y4T6</accession>
<feature type="domain" description="Glycosyl-hydrolase 97 C-terminal oligomerisation" evidence="6">
    <location>
        <begin position="596"/>
        <end position="696"/>
    </location>
</feature>
<evidence type="ECO:0000313" key="8">
    <source>
        <dbReference type="Proteomes" id="UP001163821"/>
    </source>
</evidence>
<dbReference type="EMBL" id="JAPAAF010000002">
    <property type="protein sequence ID" value="MCW0481526.1"/>
    <property type="molecule type" value="Genomic_DNA"/>
</dbReference>
<evidence type="ECO:0000259" key="6">
    <source>
        <dbReference type="Pfam" id="PF14509"/>
    </source>
</evidence>
<dbReference type="AlphaFoldDB" id="A0AA41Y4T6"/>
<dbReference type="Pfam" id="PF14509">
    <property type="entry name" value="GH97_C"/>
    <property type="match status" value="1"/>
</dbReference>
<feature type="domain" description="Glycosyl-hydrolase 97 catalytic" evidence="4">
    <location>
        <begin position="305"/>
        <end position="501"/>
    </location>
</feature>
<dbReference type="InterPro" id="IPR013785">
    <property type="entry name" value="Aldolase_TIM"/>
</dbReference>
<reference evidence="7" key="1">
    <citation type="submission" date="2022-10" db="EMBL/GenBank/DDBJ databases">
        <title>Gaoshiqiia sediminis gen. nov., sp. nov., isolated from coastal sediment.</title>
        <authorList>
            <person name="Yu W.X."/>
            <person name="Mu D.S."/>
            <person name="Du J.Z."/>
            <person name="Liang Y.Q."/>
        </authorList>
    </citation>
    <scope>NUCLEOTIDE SEQUENCE</scope>
    <source>
        <strain evidence="7">A06</strain>
    </source>
</reference>
<evidence type="ECO:0000259" key="4">
    <source>
        <dbReference type="Pfam" id="PF10566"/>
    </source>
</evidence>
<evidence type="ECO:0000259" key="5">
    <source>
        <dbReference type="Pfam" id="PF14508"/>
    </source>
</evidence>
<dbReference type="GO" id="GO:0016787">
    <property type="term" value="F:hydrolase activity"/>
    <property type="evidence" value="ECO:0007669"/>
    <property type="project" value="UniProtKB-KW"/>
</dbReference>
<dbReference type="InterPro" id="IPR029486">
    <property type="entry name" value="GH97_N"/>
</dbReference>
<organism evidence="7 8">
    <name type="scientific">Gaoshiqia sediminis</name>
    <dbReference type="NCBI Taxonomy" id="2986998"/>
    <lineage>
        <taxon>Bacteria</taxon>
        <taxon>Pseudomonadati</taxon>
        <taxon>Bacteroidota</taxon>
        <taxon>Bacteroidia</taxon>
        <taxon>Marinilabiliales</taxon>
        <taxon>Prolixibacteraceae</taxon>
        <taxon>Gaoshiqia</taxon>
    </lineage>
</organism>
<gene>
    <name evidence="7" type="ORF">N2K84_02220</name>
</gene>
<comment type="cofactor">
    <cofactor evidence="1">
        <name>Ca(2+)</name>
        <dbReference type="ChEBI" id="CHEBI:29108"/>
    </cofactor>
</comment>
<dbReference type="Proteomes" id="UP001163821">
    <property type="component" value="Unassembled WGS sequence"/>
</dbReference>
<evidence type="ECO:0000256" key="2">
    <source>
        <dbReference type="ARBA" id="ARBA00011245"/>
    </source>
</evidence>
<keyword evidence="7" id="KW-0378">Hydrolase</keyword>
<keyword evidence="8" id="KW-1185">Reference proteome</keyword>
<dbReference type="PANTHER" id="PTHR35803:SF1">
    <property type="entry name" value="GLUCAN 1,4-ALPHA-GLUCOSIDASE SUSB"/>
    <property type="match status" value="1"/>
</dbReference>
<dbReference type="Gene3D" id="2.70.98.10">
    <property type="match status" value="1"/>
</dbReference>
<dbReference type="InterPro" id="IPR017853">
    <property type="entry name" value="GH"/>
</dbReference>
<evidence type="ECO:0000256" key="1">
    <source>
        <dbReference type="ARBA" id="ARBA00001913"/>
    </source>
</evidence>
<dbReference type="InterPro" id="IPR014718">
    <property type="entry name" value="GH-type_carb-bd"/>
</dbReference>
<comment type="caution">
    <text evidence="7">The sequence shown here is derived from an EMBL/GenBank/DDBJ whole genome shotgun (WGS) entry which is preliminary data.</text>
</comment>
<dbReference type="FunFam" id="3.20.20.70:FF:000220">
    <property type="entry name" value="Glucan 1,4-alpha-glucosidase SusB"/>
    <property type="match status" value="1"/>
</dbReference>
<dbReference type="GO" id="GO:0030246">
    <property type="term" value="F:carbohydrate binding"/>
    <property type="evidence" value="ECO:0007669"/>
    <property type="project" value="InterPro"/>
</dbReference>
<name>A0AA41Y4T6_9BACT</name>
<dbReference type="RefSeq" id="WP_282590136.1">
    <property type="nucleotide sequence ID" value="NZ_JAPAAF010000002.1"/>
</dbReference>
<dbReference type="PANTHER" id="PTHR35803">
    <property type="entry name" value="GLUCAN 1,4-ALPHA-GLUCOSIDASE SUSB-RELATED"/>
    <property type="match status" value="1"/>
</dbReference>
<dbReference type="Pfam" id="PF10566">
    <property type="entry name" value="Glyco_hydro_97"/>
    <property type="match status" value="1"/>
</dbReference>
<protein>
    <submittedName>
        <fullName evidence="7">Glycoside hydrolase family 97 protein</fullName>
    </submittedName>
</protein>
<evidence type="ECO:0000313" key="7">
    <source>
        <dbReference type="EMBL" id="MCW0481526.1"/>
    </source>
</evidence>
<feature type="domain" description="Glycosyl-hydrolase 97 N-terminal" evidence="5">
    <location>
        <begin position="22"/>
        <end position="287"/>
    </location>
</feature>
<dbReference type="SUPFAM" id="SSF51445">
    <property type="entry name" value="(Trans)glycosidases"/>
    <property type="match status" value="1"/>
</dbReference>